<dbReference type="PANTHER" id="PTHR40940">
    <property type="entry name" value="PROTEIN BATD-RELATED"/>
    <property type="match status" value="1"/>
</dbReference>
<dbReference type="OrthoDB" id="5293418at2"/>
<sequence>MVSMKKQTQPVMMSILVMLAGLLISLTSYASTYATVSKNKVTKNELFRLQIITDTKASSDDLNLDPLRKDFYVDRPSFGTSVNIINGDRSVRSQWDVSIAATRSGILTIPSFTVGNEKTQPIAIQVGNDPTLPSDDEIVEIHSTLGQSTLYPNESTLLHVRLMLKTDTRHMQNPQIQPPSAEGVTLEAASQPDQHREIINGLAVTVLEQSFRITATKAGDFSVTEPVFTGTMLYSGMRGQTKVHAIKTTPKVFPVKVLPQPANYQGVWLPTSSLSLKQTWVNGEGKPVSSASAQMNVGDSLTRTIQLQVRGLSQERIPDIQVSYPDSVRVYKEKPEYKTLDNGDTLMTLKQVLIPNQAGHIEIPGISLNWWDTINKKQKKSMLTGLNLEVAQGKPVETMMSVPQAPAAPAAAPAKVIKEKDAGYWPYLTAGFALLWLITFILLVVVYRERSHTSKPTTEKTQPDQSAQITLKQALKQKDGIRVQQLVNQHLAQFPGDEETQQNIQNEVNRLQAIIYSSAPDDYDPKTLMQLLTQLEKQAKKREKNQADSLPQL</sequence>
<dbReference type="Pfam" id="PF13584">
    <property type="entry name" value="BatD"/>
    <property type="match status" value="1"/>
</dbReference>
<proteinExistence type="predicted"/>
<dbReference type="AlphaFoldDB" id="A0A1M6BDC0"/>
<keyword evidence="1" id="KW-1133">Transmembrane helix</keyword>
<accession>A0A1M6BDC0</accession>
<evidence type="ECO:0000256" key="2">
    <source>
        <dbReference type="SAM" id="SignalP"/>
    </source>
</evidence>
<feature type="transmembrane region" description="Helical" evidence="1">
    <location>
        <begin position="424"/>
        <end position="447"/>
    </location>
</feature>
<keyword evidence="1" id="KW-0812">Transmembrane</keyword>
<dbReference type="PANTHER" id="PTHR40940:SF1">
    <property type="entry name" value="PROTEIN BATD"/>
    <property type="match status" value="1"/>
</dbReference>
<keyword evidence="1" id="KW-0472">Membrane</keyword>
<keyword evidence="2" id="KW-0732">Signal</keyword>
<dbReference type="EMBL" id="FQXZ01000041">
    <property type="protein sequence ID" value="SHI46715.1"/>
    <property type="molecule type" value="Genomic_DNA"/>
</dbReference>
<evidence type="ECO:0000313" key="3">
    <source>
        <dbReference type="EMBL" id="SHI46715.1"/>
    </source>
</evidence>
<evidence type="ECO:0000256" key="1">
    <source>
        <dbReference type="SAM" id="Phobius"/>
    </source>
</evidence>
<name>A0A1M6BDC0_9VIBR</name>
<organism evidence="3 4">
    <name type="scientific">Vibrio aerogenes CECT 7868</name>
    <dbReference type="NCBI Taxonomy" id="1216006"/>
    <lineage>
        <taxon>Bacteria</taxon>
        <taxon>Pseudomonadati</taxon>
        <taxon>Pseudomonadota</taxon>
        <taxon>Gammaproteobacteria</taxon>
        <taxon>Vibrionales</taxon>
        <taxon>Vibrionaceae</taxon>
        <taxon>Vibrio</taxon>
    </lineage>
</organism>
<keyword evidence="4" id="KW-1185">Reference proteome</keyword>
<dbReference type="InterPro" id="IPR025738">
    <property type="entry name" value="BatD"/>
</dbReference>
<protein>
    <recommendedName>
        <fullName evidence="5">Protein BatD</fullName>
    </recommendedName>
</protein>
<dbReference type="Proteomes" id="UP000184608">
    <property type="component" value="Unassembled WGS sequence"/>
</dbReference>
<feature type="chain" id="PRO_5012364354" description="Protein BatD" evidence="2">
    <location>
        <begin position="31"/>
        <end position="553"/>
    </location>
</feature>
<evidence type="ECO:0000313" key="4">
    <source>
        <dbReference type="Proteomes" id="UP000184608"/>
    </source>
</evidence>
<reference evidence="3 4" key="1">
    <citation type="submission" date="2016-11" db="EMBL/GenBank/DDBJ databases">
        <authorList>
            <person name="Jaros S."/>
            <person name="Januszkiewicz K."/>
            <person name="Wedrychowicz H."/>
        </authorList>
    </citation>
    <scope>NUCLEOTIDE SEQUENCE [LARGE SCALE GENOMIC DNA]</scope>
    <source>
        <strain evidence="3 4">CECT 7868</strain>
    </source>
</reference>
<dbReference type="STRING" id="1216006.VA7868_03765"/>
<gene>
    <name evidence="3" type="ORF">VA7868_03765</name>
</gene>
<evidence type="ECO:0008006" key="5">
    <source>
        <dbReference type="Google" id="ProtNLM"/>
    </source>
</evidence>
<feature type="signal peptide" evidence="2">
    <location>
        <begin position="1"/>
        <end position="30"/>
    </location>
</feature>